<dbReference type="EMBL" id="GBRH01185821">
    <property type="protein sequence ID" value="JAE12075.1"/>
    <property type="molecule type" value="Transcribed_RNA"/>
</dbReference>
<accession>A0A0A9FGC6</accession>
<proteinExistence type="predicted"/>
<dbReference type="AlphaFoldDB" id="A0A0A9FGC6"/>
<evidence type="ECO:0000313" key="1">
    <source>
        <dbReference type="EMBL" id="JAE12075.1"/>
    </source>
</evidence>
<protein>
    <submittedName>
        <fullName evidence="1">Uncharacterized protein</fullName>
    </submittedName>
</protein>
<name>A0A0A9FGC6_ARUDO</name>
<reference evidence="1" key="1">
    <citation type="submission" date="2014-09" db="EMBL/GenBank/DDBJ databases">
        <authorList>
            <person name="Magalhaes I.L.F."/>
            <person name="Oliveira U."/>
            <person name="Santos F.R."/>
            <person name="Vidigal T.H.D.A."/>
            <person name="Brescovit A.D."/>
            <person name="Santos A.J."/>
        </authorList>
    </citation>
    <scope>NUCLEOTIDE SEQUENCE</scope>
    <source>
        <tissue evidence="1">Shoot tissue taken approximately 20 cm above the soil surface</tissue>
    </source>
</reference>
<organism evidence="1">
    <name type="scientific">Arundo donax</name>
    <name type="common">Giant reed</name>
    <name type="synonym">Donax arundinaceus</name>
    <dbReference type="NCBI Taxonomy" id="35708"/>
    <lineage>
        <taxon>Eukaryota</taxon>
        <taxon>Viridiplantae</taxon>
        <taxon>Streptophyta</taxon>
        <taxon>Embryophyta</taxon>
        <taxon>Tracheophyta</taxon>
        <taxon>Spermatophyta</taxon>
        <taxon>Magnoliopsida</taxon>
        <taxon>Liliopsida</taxon>
        <taxon>Poales</taxon>
        <taxon>Poaceae</taxon>
        <taxon>PACMAD clade</taxon>
        <taxon>Arundinoideae</taxon>
        <taxon>Arundineae</taxon>
        <taxon>Arundo</taxon>
    </lineage>
</organism>
<reference evidence="1" key="2">
    <citation type="journal article" date="2015" name="Data Brief">
        <title>Shoot transcriptome of the giant reed, Arundo donax.</title>
        <authorList>
            <person name="Barrero R.A."/>
            <person name="Guerrero F.D."/>
            <person name="Moolhuijzen P."/>
            <person name="Goolsby J.A."/>
            <person name="Tidwell J."/>
            <person name="Bellgard S.E."/>
            <person name="Bellgard M.I."/>
        </authorList>
    </citation>
    <scope>NUCLEOTIDE SEQUENCE</scope>
    <source>
        <tissue evidence="1">Shoot tissue taken approximately 20 cm above the soil surface</tissue>
    </source>
</reference>
<sequence length="23" mass="2611">MNSVFYNQNCDCMLKTHIPPVGV</sequence>